<organism evidence="2 3">
    <name type="scientific">Geodermatophilus telluris</name>
    <dbReference type="NCBI Taxonomy" id="1190417"/>
    <lineage>
        <taxon>Bacteria</taxon>
        <taxon>Bacillati</taxon>
        <taxon>Actinomycetota</taxon>
        <taxon>Actinomycetes</taxon>
        <taxon>Geodermatophilales</taxon>
        <taxon>Geodermatophilaceae</taxon>
        <taxon>Geodermatophilus</taxon>
    </lineage>
</organism>
<keyword evidence="3" id="KW-1185">Reference proteome</keyword>
<name>A0A1G6UB22_9ACTN</name>
<dbReference type="AlphaFoldDB" id="A0A1G6UB22"/>
<dbReference type="EMBL" id="FMZF01000007">
    <property type="protein sequence ID" value="SDD38459.1"/>
    <property type="molecule type" value="Genomic_DNA"/>
</dbReference>
<feature type="region of interest" description="Disordered" evidence="1">
    <location>
        <begin position="63"/>
        <end position="124"/>
    </location>
</feature>
<dbReference type="InterPro" id="IPR049709">
    <property type="entry name" value="IniB-like_N"/>
</dbReference>
<sequence length="376" mass="38509">MTDLASSLIEYILDLLRDPEAAEAYAADPAGALAAAGVDATPAEVDDLMPMVAGSAPVSWSGSADGGYGHPHALHHGGGRCDDDEPGGGHAQPAVPAHHDHHHGGAGHHGGDHHGGPAPAPVPAAGSETVVITHLYDVSYSNTDVDVEIDASHSIWVSGDATAIWGDDNVVLDGAGVIAGDDVEDVTVDAGTDNSVHVDLEDVGNDHSVHTVEDSFNPVVRDNTVTVGDDSPVIEDSVGVETGDGSVVGGDQVGSHNEGDTTVADRGGRVGDTTTDASDHSVDESVTGSFNDNDLSDDDGVDDSGNDSFNDNDLSQDNSVDESVNDSFDDNDLSQDNSVDESVNDSFDDNDLSDDDVLDVDDTLVAVDGGWGEAPH</sequence>
<evidence type="ECO:0000313" key="3">
    <source>
        <dbReference type="Proteomes" id="UP000199416"/>
    </source>
</evidence>
<feature type="compositionally biased region" description="Acidic residues" evidence="1">
    <location>
        <begin position="319"/>
        <end position="359"/>
    </location>
</feature>
<protein>
    <submittedName>
        <fullName evidence="2">Uncharacterized protein</fullName>
    </submittedName>
</protein>
<accession>A0A1G6UB22</accession>
<proteinExistence type="predicted"/>
<dbReference type="NCBIfam" id="NF038175">
    <property type="entry name" value="IniB_NTERM"/>
    <property type="match status" value="1"/>
</dbReference>
<feature type="compositionally biased region" description="Low complexity" evidence="1">
    <location>
        <begin position="306"/>
        <end position="315"/>
    </location>
</feature>
<feature type="region of interest" description="Disordered" evidence="1">
    <location>
        <begin position="228"/>
        <end position="359"/>
    </location>
</feature>
<gene>
    <name evidence="2" type="ORF">SAMN05660690_4142</name>
</gene>
<dbReference type="Proteomes" id="UP000199416">
    <property type="component" value="Unassembled WGS sequence"/>
</dbReference>
<evidence type="ECO:0000313" key="2">
    <source>
        <dbReference type="EMBL" id="SDD38459.1"/>
    </source>
</evidence>
<dbReference type="STRING" id="1190417.SAMN05660690_4142"/>
<dbReference type="RefSeq" id="WP_091368306.1">
    <property type="nucleotide sequence ID" value="NZ_FMZF01000007.1"/>
</dbReference>
<feature type="compositionally biased region" description="Acidic residues" evidence="1">
    <location>
        <begin position="294"/>
        <end position="305"/>
    </location>
</feature>
<evidence type="ECO:0000256" key="1">
    <source>
        <dbReference type="SAM" id="MobiDB-lite"/>
    </source>
</evidence>
<reference evidence="3" key="1">
    <citation type="submission" date="2016-10" db="EMBL/GenBank/DDBJ databases">
        <authorList>
            <person name="Varghese N."/>
            <person name="Submissions S."/>
        </authorList>
    </citation>
    <scope>NUCLEOTIDE SEQUENCE [LARGE SCALE GENOMIC DNA]</scope>
    <source>
        <strain evidence="3">DSM 45421</strain>
    </source>
</reference>